<gene>
    <name evidence="2" type="ORF">V0U79_08145</name>
</gene>
<evidence type="ECO:0000259" key="1">
    <source>
        <dbReference type="PROSITE" id="PS50076"/>
    </source>
</evidence>
<accession>A0ABU7LSL6</accession>
<organism evidence="2 3">
    <name type="scientific">Hyphobacterium lacteum</name>
    <dbReference type="NCBI Taxonomy" id="3116575"/>
    <lineage>
        <taxon>Bacteria</taxon>
        <taxon>Pseudomonadati</taxon>
        <taxon>Pseudomonadota</taxon>
        <taxon>Alphaproteobacteria</taxon>
        <taxon>Maricaulales</taxon>
        <taxon>Maricaulaceae</taxon>
        <taxon>Hyphobacterium</taxon>
    </lineage>
</organism>
<dbReference type="Gene3D" id="1.10.287.110">
    <property type="entry name" value="DnaJ domain"/>
    <property type="match status" value="1"/>
</dbReference>
<dbReference type="InterPro" id="IPR007791">
    <property type="entry name" value="DjlA_N"/>
</dbReference>
<dbReference type="CDD" id="cd06257">
    <property type="entry name" value="DnaJ"/>
    <property type="match status" value="1"/>
</dbReference>
<dbReference type="Proteomes" id="UP001354971">
    <property type="component" value="Unassembled WGS sequence"/>
</dbReference>
<dbReference type="InterPro" id="IPR036869">
    <property type="entry name" value="J_dom_sf"/>
</dbReference>
<reference evidence="2 3" key="1">
    <citation type="submission" date="2024-01" db="EMBL/GenBank/DDBJ databases">
        <title>Hyphobacterium bacterium isolated from marine sediment.</title>
        <authorList>
            <person name="Zhao S."/>
        </authorList>
    </citation>
    <scope>NUCLEOTIDE SEQUENCE [LARGE SCALE GENOMIC DNA]</scope>
    <source>
        <strain evidence="3">HN65</strain>
    </source>
</reference>
<dbReference type="PROSITE" id="PS50076">
    <property type="entry name" value="DNAJ_2"/>
    <property type="match status" value="1"/>
</dbReference>
<dbReference type="RefSeq" id="WP_330198997.1">
    <property type="nucleotide sequence ID" value="NZ_JAZDRP010000004.1"/>
</dbReference>
<dbReference type="CDD" id="cd07316">
    <property type="entry name" value="terB_like_DjlA"/>
    <property type="match status" value="1"/>
</dbReference>
<dbReference type="EMBL" id="JAZDRP010000004">
    <property type="protein sequence ID" value="MEE2526334.1"/>
    <property type="molecule type" value="Genomic_DNA"/>
</dbReference>
<dbReference type="SUPFAM" id="SSF46565">
    <property type="entry name" value="Chaperone J-domain"/>
    <property type="match status" value="1"/>
</dbReference>
<keyword evidence="3" id="KW-1185">Reference proteome</keyword>
<dbReference type="Pfam" id="PF05099">
    <property type="entry name" value="TerB"/>
    <property type="match status" value="1"/>
</dbReference>
<evidence type="ECO:0000313" key="3">
    <source>
        <dbReference type="Proteomes" id="UP001354971"/>
    </source>
</evidence>
<name>A0ABU7LSL6_9PROT</name>
<comment type="caution">
    <text evidence="2">The sequence shown here is derived from an EMBL/GenBank/DDBJ whole genome shotgun (WGS) entry which is preliminary data.</text>
</comment>
<dbReference type="Pfam" id="PF00226">
    <property type="entry name" value="DnaJ"/>
    <property type="match status" value="1"/>
</dbReference>
<dbReference type="InterPro" id="IPR029024">
    <property type="entry name" value="TerB-like"/>
</dbReference>
<dbReference type="SUPFAM" id="SSF158682">
    <property type="entry name" value="TerB-like"/>
    <property type="match status" value="1"/>
</dbReference>
<dbReference type="InterPro" id="IPR001623">
    <property type="entry name" value="DnaJ_domain"/>
</dbReference>
<feature type="domain" description="J" evidence="1">
    <location>
        <begin position="161"/>
        <end position="229"/>
    </location>
</feature>
<dbReference type="Gene3D" id="1.10.3680.10">
    <property type="entry name" value="TerB-like"/>
    <property type="match status" value="1"/>
</dbReference>
<protein>
    <submittedName>
        <fullName evidence="2">DnaJ family molecular chaperone</fullName>
    </submittedName>
</protein>
<evidence type="ECO:0000313" key="2">
    <source>
        <dbReference type="EMBL" id="MEE2526334.1"/>
    </source>
</evidence>
<dbReference type="PRINTS" id="PR00625">
    <property type="entry name" value="JDOMAIN"/>
</dbReference>
<dbReference type="SMART" id="SM00271">
    <property type="entry name" value="DnaJ"/>
    <property type="match status" value="1"/>
</dbReference>
<sequence length="229" mass="25394">MGFWRKLTDFITGQPDPFDCEVAECGPGHRVDDADFAMALIGLGAKMAKADGVVTRDEITAFQQVFKAPPEGADVIARAFNLAKETTLGFDGYARRLARRFRAHPAVLEDVLDGLFHIAKADGVVTDDEFTYLESVAEIFGFSPLEFRRMRMSHGLVDANDPYVILGIDPDVTDHELRQAYRRMAARNHPDALIARGVPVELQRLAVEKMAVINAAYAEIRDERAAQSL</sequence>
<proteinExistence type="predicted"/>